<gene>
    <name evidence="6" type="ORF">UU12_C0019G0003</name>
</gene>
<protein>
    <recommendedName>
        <fullName evidence="4">Small ribosomal subunit protein uS8</fullName>
    </recommendedName>
    <alternativeName>
        <fullName evidence="5">30S ribosomal protein S8</fullName>
    </alternativeName>
</protein>
<dbReference type="InterPro" id="IPR035987">
    <property type="entry name" value="Ribosomal_uS8_sf"/>
</dbReference>
<accession>A0A0G0VEP9</accession>
<dbReference type="Pfam" id="PF00410">
    <property type="entry name" value="Ribosomal_S8"/>
    <property type="match status" value="1"/>
</dbReference>
<evidence type="ECO:0000256" key="5">
    <source>
        <dbReference type="ARBA" id="ARBA00035525"/>
    </source>
</evidence>
<evidence type="ECO:0000256" key="1">
    <source>
        <dbReference type="ARBA" id="ARBA00006471"/>
    </source>
</evidence>
<evidence type="ECO:0000256" key="4">
    <source>
        <dbReference type="ARBA" id="ARBA00035258"/>
    </source>
</evidence>
<dbReference type="GO" id="GO:1990904">
    <property type="term" value="C:ribonucleoprotein complex"/>
    <property type="evidence" value="ECO:0007669"/>
    <property type="project" value="UniProtKB-KW"/>
</dbReference>
<keyword evidence="3" id="KW-0687">Ribonucleoprotein</keyword>
<dbReference type="AlphaFoldDB" id="A0A0G0VEP9"/>
<dbReference type="Gene3D" id="3.30.1370.30">
    <property type="match status" value="1"/>
</dbReference>
<comment type="similarity">
    <text evidence="1">Belongs to the universal ribosomal protein uS8 family.</text>
</comment>
<evidence type="ECO:0000256" key="3">
    <source>
        <dbReference type="ARBA" id="ARBA00023274"/>
    </source>
</evidence>
<organism evidence="6 7">
    <name type="scientific">Candidatus Woesebacteria bacterium GW2011_GWA2_40_7b</name>
    <dbReference type="NCBI Taxonomy" id="1618563"/>
    <lineage>
        <taxon>Bacteria</taxon>
        <taxon>Candidatus Woeseibacteriota</taxon>
    </lineage>
</organism>
<dbReference type="STRING" id="1618563.UU12_C0019G0003"/>
<dbReference type="Gene3D" id="3.30.1490.10">
    <property type="match status" value="1"/>
</dbReference>
<name>A0A0G0VEP9_9BACT</name>
<dbReference type="InterPro" id="IPR000630">
    <property type="entry name" value="Ribosomal_uS8"/>
</dbReference>
<evidence type="ECO:0000313" key="6">
    <source>
        <dbReference type="EMBL" id="KKR70545.1"/>
    </source>
</evidence>
<proteinExistence type="inferred from homology"/>
<dbReference type="Proteomes" id="UP000034562">
    <property type="component" value="Unassembled WGS sequence"/>
</dbReference>
<evidence type="ECO:0000256" key="2">
    <source>
        <dbReference type="ARBA" id="ARBA00022980"/>
    </source>
</evidence>
<reference evidence="6 7" key="1">
    <citation type="journal article" date="2015" name="Nature">
        <title>rRNA introns, odd ribosomes, and small enigmatic genomes across a large radiation of phyla.</title>
        <authorList>
            <person name="Brown C.T."/>
            <person name="Hug L.A."/>
            <person name="Thomas B.C."/>
            <person name="Sharon I."/>
            <person name="Castelle C.J."/>
            <person name="Singh A."/>
            <person name="Wilkins M.J."/>
            <person name="Williams K.H."/>
            <person name="Banfield J.F."/>
        </authorList>
    </citation>
    <scope>NUCLEOTIDE SEQUENCE [LARGE SCALE GENOMIC DNA]</scope>
</reference>
<evidence type="ECO:0000313" key="7">
    <source>
        <dbReference type="Proteomes" id="UP000034562"/>
    </source>
</evidence>
<dbReference type="GO" id="GO:0003735">
    <property type="term" value="F:structural constituent of ribosome"/>
    <property type="evidence" value="ECO:0007669"/>
    <property type="project" value="InterPro"/>
</dbReference>
<comment type="caution">
    <text evidence="6">The sequence shown here is derived from an EMBL/GenBank/DDBJ whole genome shotgun (WGS) entry which is preliminary data.</text>
</comment>
<dbReference type="GO" id="GO:0006412">
    <property type="term" value="P:translation"/>
    <property type="evidence" value="ECO:0007669"/>
    <property type="project" value="InterPro"/>
</dbReference>
<dbReference type="GO" id="GO:0005840">
    <property type="term" value="C:ribosome"/>
    <property type="evidence" value="ECO:0007669"/>
    <property type="project" value="UniProtKB-KW"/>
</dbReference>
<dbReference type="SUPFAM" id="SSF56047">
    <property type="entry name" value="Ribosomal protein S8"/>
    <property type="match status" value="1"/>
</dbReference>
<sequence length="124" mass="13681">MNYSIGDFLIKVKNASMAKNKELTVTSNKQIEAIALGLKKLGYLDSVTKEKSLIKLALTFKNKRPLLTDLKLVSKPGLRIYMGVTEIEKKKGPSTYLISTPIGIIASRQAIKERVGGEVIAEIF</sequence>
<keyword evidence="2 6" id="KW-0689">Ribosomal protein</keyword>
<dbReference type="EMBL" id="LBZK01000019">
    <property type="protein sequence ID" value="KKR70545.1"/>
    <property type="molecule type" value="Genomic_DNA"/>
</dbReference>